<evidence type="ECO:0000313" key="2">
    <source>
        <dbReference type="EMBL" id="KAJ6217865.1"/>
    </source>
</evidence>
<dbReference type="AlphaFoldDB" id="A0A9Q0M5S3"/>
<comment type="caution">
    <text evidence="2">The sequence shown here is derived from an EMBL/GenBank/DDBJ whole genome shotgun (WGS) entry which is preliminary data.</text>
</comment>
<reference evidence="2" key="1">
    <citation type="submission" date="2022-12" db="EMBL/GenBank/DDBJ databases">
        <title>Genome assemblies of Blomia tropicalis.</title>
        <authorList>
            <person name="Cui Y."/>
        </authorList>
    </citation>
    <scope>NUCLEOTIDE SEQUENCE</scope>
    <source>
        <tissue evidence="2">Adult mites</tissue>
    </source>
</reference>
<gene>
    <name evidence="2" type="ORF">RDWZM_009022</name>
</gene>
<keyword evidence="1" id="KW-0812">Transmembrane</keyword>
<evidence type="ECO:0000313" key="3">
    <source>
        <dbReference type="Proteomes" id="UP001142055"/>
    </source>
</evidence>
<proteinExistence type="predicted"/>
<name>A0A9Q0M5S3_BLOTA</name>
<sequence length="216" mass="24196">MTATAVSIAFHIVRVVLSILLAIIFLISTIYFIRTIDAIGDDVDEARETHWGHTHEVEDTPLNVEGSSKTSWHDPYDEYDAEREVNVASPTGRLILGKQHKHYAVTESKGQQQHIISLIVWVVLTLFAAILSLAGILGAICLNPCMVLFSACMIAVHALCSHILPLFDIQLPSMTSNWFLLALESPAIILALIFVALFRARQQKLNEKHRRENILY</sequence>
<accession>A0A9Q0M5S3</accession>
<feature type="transmembrane region" description="Helical" evidence="1">
    <location>
        <begin position="12"/>
        <end position="33"/>
    </location>
</feature>
<keyword evidence="1" id="KW-1133">Transmembrane helix</keyword>
<feature type="transmembrane region" description="Helical" evidence="1">
    <location>
        <begin position="179"/>
        <end position="200"/>
    </location>
</feature>
<evidence type="ECO:0000256" key="1">
    <source>
        <dbReference type="SAM" id="Phobius"/>
    </source>
</evidence>
<protein>
    <recommendedName>
        <fullName evidence="4">Transmembrane protein</fullName>
    </recommendedName>
</protein>
<dbReference type="OrthoDB" id="6508237at2759"/>
<keyword evidence="3" id="KW-1185">Reference proteome</keyword>
<dbReference type="Proteomes" id="UP001142055">
    <property type="component" value="Chromosome 3"/>
</dbReference>
<dbReference type="OMA" id="SNWFLLA"/>
<organism evidence="2 3">
    <name type="scientific">Blomia tropicalis</name>
    <name type="common">Mite</name>
    <dbReference type="NCBI Taxonomy" id="40697"/>
    <lineage>
        <taxon>Eukaryota</taxon>
        <taxon>Metazoa</taxon>
        <taxon>Ecdysozoa</taxon>
        <taxon>Arthropoda</taxon>
        <taxon>Chelicerata</taxon>
        <taxon>Arachnida</taxon>
        <taxon>Acari</taxon>
        <taxon>Acariformes</taxon>
        <taxon>Sarcoptiformes</taxon>
        <taxon>Astigmata</taxon>
        <taxon>Glycyphagoidea</taxon>
        <taxon>Echimyopodidae</taxon>
        <taxon>Blomia</taxon>
    </lineage>
</organism>
<feature type="transmembrane region" description="Helical" evidence="1">
    <location>
        <begin position="115"/>
        <end position="140"/>
    </location>
</feature>
<dbReference type="EMBL" id="JAPWDV010000003">
    <property type="protein sequence ID" value="KAJ6217865.1"/>
    <property type="molecule type" value="Genomic_DNA"/>
</dbReference>
<feature type="transmembrane region" description="Helical" evidence="1">
    <location>
        <begin position="147"/>
        <end position="167"/>
    </location>
</feature>
<keyword evidence="1" id="KW-0472">Membrane</keyword>
<evidence type="ECO:0008006" key="4">
    <source>
        <dbReference type="Google" id="ProtNLM"/>
    </source>
</evidence>